<sequence length="315" mass="34525">MMIIDSHAHVYPADYLDFLEEIGVDPESTKVARDLSASSEPADLADRLSQMDHAGVDVQVLSAVPQLPIVPDADAALAAAVMVNDRYRTILAEHPSRFLAYGALPVPHVQASLHELERIAPWEGFVGICLPTTIGDVTLDDPVLNPLWEALDALGSRVYIHPAGVGAHSPLITDHGLTWVNGAPIEDGIAVLHLLKANVPARFPAIRFHIAHLAGDLLFLAQRIEDNYNYWGAFERSPRESLLRMWFDSANFHAPSLRLARDTVGADHLLLGSDHPYFQDELYTRAVTYVRDAGLPEEEVAAILSGVSLFGEVNR</sequence>
<dbReference type="RefSeq" id="WP_367200900.1">
    <property type="nucleotide sequence ID" value="NZ_JBAGMA010000004.1"/>
</dbReference>
<dbReference type="Proteomes" id="UP001555100">
    <property type="component" value="Unassembled WGS sequence"/>
</dbReference>
<dbReference type="InterPro" id="IPR032465">
    <property type="entry name" value="ACMSD"/>
</dbReference>
<evidence type="ECO:0000259" key="2">
    <source>
        <dbReference type="Pfam" id="PF04909"/>
    </source>
</evidence>
<dbReference type="PANTHER" id="PTHR21240">
    <property type="entry name" value="2-AMINO-3-CARBOXYLMUCONATE-6-SEMIALDEHYDE DECARBOXYLASE"/>
    <property type="match status" value="1"/>
</dbReference>
<comment type="caution">
    <text evidence="3">The sequence shown here is derived from an EMBL/GenBank/DDBJ whole genome shotgun (WGS) entry which is preliminary data.</text>
</comment>
<reference evidence="3 4" key="1">
    <citation type="submission" date="2024-01" db="EMBL/GenBank/DDBJ databases">
        <title>Genomic analysis and antimicrobial resistance profiles of Trueperella pyogenes isolated from domestic and wild animals.</title>
        <authorList>
            <person name="Magossi G."/>
            <person name="Gzyl K.E."/>
            <person name="Holman D.B."/>
            <person name="Amat S."/>
        </authorList>
    </citation>
    <scope>NUCLEOTIDE SEQUENCE [LARGE SCALE GENOMIC DNA]</scope>
    <source>
        <strain evidence="3 4">1494</strain>
    </source>
</reference>
<gene>
    <name evidence="3" type="ORF">V3M73_07535</name>
</gene>
<dbReference type="EMBL" id="JBAGNM010000007">
    <property type="protein sequence ID" value="MEW6954871.1"/>
    <property type="molecule type" value="Genomic_DNA"/>
</dbReference>
<evidence type="ECO:0000313" key="3">
    <source>
        <dbReference type="EMBL" id="MEW6954871.1"/>
    </source>
</evidence>
<feature type="domain" description="Amidohydrolase-related" evidence="2">
    <location>
        <begin position="4"/>
        <end position="306"/>
    </location>
</feature>
<protein>
    <submittedName>
        <fullName evidence="3">Amidohydrolase family protein</fullName>
    </submittedName>
</protein>
<dbReference type="InterPro" id="IPR032466">
    <property type="entry name" value="Metal_Hydrolase"/>
</dbReference>
<keyword evidence="1" id="KW-0456">Lyase</keyword>
<name>A0ABV3NCD8_9ACTO</name>
<organism evidence="3 4">
    <name type="scientific">Trueperella pyogenes</name>
    <dbReference type="NCBI Taxonomy" id="1661"/>
    <lineage>
        <taxon>Bacteria</taxon>
        <taxon>Bacillati</taxon>
        <taxon>Actinomycetota</taxon>
        <taxon>Actinomycetes</taxon>
        <taxon>Actinomycetales</taxon>
        <taxon>Actinomycetaceae</taxon>
        <taxon>Trueperella</taxon>
    </lineage>
</organism>
<dbReference type="InterPro" id="IPR006680">
    <property type="entry name" value="Amidohydro-rel"/>
</dbReference>
<keyword evidence="4" id="KW-1185">Reference proteome</keyword>
<dbReference type="Gene3D" id="3.20.20.140">
    <property type="entry name" value="Metal-dependent hydrolases"/>
    <property type="match status" value="1"/>
</dbReference>
<evidence type="ECO:0000256" key="1">
    <source>
        <dbReference type="ARBA" id="ARBA00023239"/>
    </source>
</evidence>
<evidence type="ECO:0000313" key="4">
    <source>
        <dbReference type="Proteomes" id="UP001555100"/>
    </source>
</evidence>
<dbReference type="Pfam" id="PF04909">
    <property type="entry name" value="Amidohydro_2"/>
    <property type="match status" value="1"/>
</dbReference>
<accession>A0ABV3NCD8</accession>
<dbReference type="SUPFAM" id="SSF51556">
    <property type="entry name" value="Metallo-dependent hydrolases"/>
    <property type="match status" value="1"/>
</dbReference>
<dbReference type="PANTHER" id="PTHR21240:SF28">
    <property type="entry name" value="ISO-OROTATE DECARBOXYLASE (EUROFUNG)"/>
    <property type="match status" value="1"/>
</dbReference>
<proteinExistence type="predicted"/>